<evidence type="ECO:0000313" key="2">
    <source>
        <dbReference type="EMBL" id="RSY83143.1"/>
    </source>
</evidence>
<accession>A0A430G2F0</accession>
<evidence type="ECO:0000256" key="1">
    <source>
        <dbReference type="SAM" id="MobiDB-lite"/>
    </source>
</evidence>
<dbReference type="AlphaFoldDB" id="A0A430G2F0"/>
<protein>
    <submittedName>
        <fullName evidence="2">Uncharacterized protein</fullName>
    </submittedName>
</protein>
<dbReference type="RefSeq" id="WP_126004716.1">
    <property type="nucleotide sequence ID" value="NZ_QQYZ01000011.1"/>
</dbReference>
<name>A0A430G2F0_9SPHN</name>
<comment type="caution">
    <text evidence="2">The sequence shown here is derived from an EMBL/GenBank/DDBJ whole genome shotgun (WGS) entry which is preliminary data.</text>
</comment>
<dbReference type="EMBL" id="QQYZ01000011">
    <property type="protein sequence ID" value="RSY83143.1"/>
    <property type="molecule type" value="Genomic_DNA"/>
</dbReference>
<sequence length="81" mass="8701">MHSILFTDEGKLALAICKGDAEAAERAMADMAITSRTWEIALRAARQHVDPPAPLPPVEPFELPARGHAPGSTLGKPVFQQ</sequence>
<feature type="region of interest" description="Disordered" evidence="1">
    <location>
        <begin position="51"/>
        <end position="81"/>
    </location>
</feature>
<dbReference type="Proteomes" id="UP000287746">
    <property type="component" value="Unassembled WGS sequence"/>
</dbReference>
<gene>
    <name evidence="2" type="ORF">DAH66_12805</name>
</gene>
<proteinExistence type="predicted"/>
<organism evidence="2 3">
    <name type="scientific">Sphingomonas koreensis</name>
    <dbReference type="NCBI Taxonomy" id="93064"/>
    <lineage>
        <taxon>Bacteria</taxon>
        <taxon>Pseudomonadati</taxon>
        <taxon>Pseudomonadota</taxon>
        <taxon>Alphaproteobacteria</taxon>
        <taxon>Sphingomonadales</taxon>
        <taxon>Sphingomonadaceae</taxon>
        <taxon>Sphingomonas</taxon>
    </lineage>
</organism>
<evidence type="ECO:0000313" key="3">
    <source>
        <dbReference type="Proteomes" id="UP000287746"/>
    </source>
</evidence>
<reference evidence="2 3" key="1">
    <citation type="submission" date="2018-07" db="EMBL/GenBank/DDBJ databases">
        <title>Genomic and Epidemiologic Investigation of an Indolent Hospital Outbreak.</title>
        <authorList>
            <person name="Johnson R.C."/>
            <person name="Deming C."/>
            <person name="Conlan S."/>
            <person name="Zellmer C.J."/>
            <person name="Michelin A.V."/>
            <person name="Lee-Lin S."/>
            <person name="Thomas P.J."/>
            <person name="Park M."/>
            <person name="Weingarten R.A."/>
            <person name="Less J."/>
            <person name="Dekker J.P."/>
            <person name="Frank K.M."/>
            <person name="Musser K.A."/>
            <person name="Mcquiston J.R."/>
            <person name="Henderson D.K."/>
            <person name="Lau A.F."/>
            <person name="Palmore T.N."/>
            <person name="Segre J.A."/>
        </authorList>
    </citation>
    <scope>NUCLEOTIDE SEQUENCE [LARGE SCALE GENOMIC DNA]</scope>
    <source>
        <strain evidence="2 3">SK-CDC1_0717</strain>
    </source>
</reference>